<gene>
    <name evidence="6" type="ORF">AN403_2182</name>
</gene>
<dbReference type="PATRIC" id="fig|294.162.peg.4906"/>
<evidence type="ECO:0000256" key="2">
    <source>
        <dbReference type="ARBA" id="ARBA00022578"/>
    </source>
</evidence>
<dbReference type="AlphaFoldDB" id="A0A0P8WQB7"/>
<keyword evidence="4" id="KW-0233">DNA recombination</keyword>
<evidence type="ECO:0000256" key="4">
    <source>
        <dbReference type="ARBA" id="ARBA00023172"/>
    </source>
</evidence>
<dbReference type="Pfam" id="PF01609">
    <property type="entry name" value="DDE_Tnp_1"/>
    <property type="match status" value="1"/>
</dbReference>
<dbReference type="GO" id="GO:0004803">
    <property type="term" value="F:transposase activity"/>
    <property type="evidence" value="ECO:0007669"/>
    <property type="project" value="InterPro"/>
</dbReference>
<evidence type="ECO:0000313" key="6">
    <source>
        <dbReference type="EMBL" id="KPU55444.1"/>
    </source>
</evidence>
<dbReference type="PANTHER" id="PTHR33258:SF1">
    <property type="entry name" value="TRANSPOSASE INSL FOR INSERTION SEQUENCE ELEMENT IS186A-RELATED"/>
    <property type="match status" value="1"/>
</dbReference>
<accession>A0A0P8WQB7</accession>
<evidence type="ECO:0000256" key="3">
    <source>
        <dbReference type="ARBA" id="ARBA00023125"/>
    </source>
</evidence>
<dbReference type="GO" id="GO:0003677">
    <property type="term" value="F:DNA binding"/>
    <property type="evidence" value="ECO:0007669"/>
    <property type="project" value="UniProtKB-KW"/>
</dbReference>
<dbReference type="InterPro" id="IPR002559">
    <property type="entry name" value="Transposase_11"/>
</dbReference>
<keyword evidence="2" id="KW-0815">Transposition</keyword>
<dbReference type="InterPro" id="IPR047952">
    <property type="entry name" value="Transpos_IS4"/>
</dbReference>
<proteinExistence type="inferred from homology"/>
<dbReference type="SUPFAM" id="SSF53098">
    <property type="entry name" value="Ribonuclease H-like"/>
    <property type="match status" value="1"/>
</dbReference>
<dbReference type="NCBIfam" id="NF033592">
    <property type="entry name" value="transpos_IS4_1"/>
    <property type="match status" value="1"/>
</dbReference>
<evidence type="ECO:0000256" key="1">
    <source>
        <dbReference type="ARBA" id="ARBA00010075"/>
    </source>
</evidence>
<dbReference type="PANTHER" id="PTHR33258">
    <property type="entry name" value="TRANSPOSASE INSL FOR INSERTION SEQUENCE ELEMENT IS186A-RELATED"/>
    <property type="match status" value="1"/>
</dbReference>
<dbReference type="EMBL" id="LJXB01000089">
    <property type="protein sequence ID" value="KPU55444.1"/>
    <property type="molecule type" value="Genomic_DNA"/>
</dbReference>
<protein>
    <submittedName>
        <fullName evidence="6">Transposase DDE domain protein</fullName>
    </submittedName>
</protein>
<evidence type="ECO:0000313" key="7">
    <source>
        <dbReference type="Proteomes" id="UP000050349"/>
    </source>
</evidence>
<name>A0A0P8WQB7_PSEFL</name>
<dbReference type="InterPro" id="IPR012337">
    <property type="entry name" value="RNaseH-like_sf"/>
</dbReference>
<organism evidence="6 7">
    <name type="scientific">Pseudomonas fluorescens</name>
    <dbReference type="NCBI Taxonomy" id="294"/>
    <lineage>
        <taxon>Bacteria</taxon>
        <taxon>Pseudomonadati</taxon>
        <taxon>Pseudomonadota</taxon>
        <taxon>Gammaproteobacteria</taxon>
        <taxon>Pseudomonadales</taxon>
        <taxon>Pseudomonadaceae</taxon>
        <taxon>Pseudomonas</taxon>
    </lineage>
</organism>
<feature type="domain" description="Transposase IS4-like" evidence="5">
    <location>
        <begin position="127"/>
        <end position="339"/>
    </location>
</feature>
<dbReference type="Proteomes" id="UP000050349">
    <property type="component" value="Unassembled WGS sequence"/>
</dbReference>
<reference evidence="6 7" key="1">
    <citation type="submission" date="2015-09" db="EMBL/GenBank/DDBJ databases">
        <authorList>
            <person name="Jackson K.R."/>
            <person name="Lunt B.L."/>
            <person name="Fisher J.N.B."/>
            <person name="Gardner A.V."/>
            <person name="Bailey M.E."/>
            <person name="Deus L.M."/>
            <person name="Earl A.S."/>
            <person name="Gibby P.D."/>
            <person name="Hartmann K.A."/>
            <person name="Liu J.E."/>
            <person name="Manci A.M."/>
            <person name="Nielsen D.A."/>
            <person name="Solomon M.B."/>
            <person name="Breakwell D.P."/>
            <person name="Burnett S.H."/>
            <person name="Grose J.H."/>
        </authorList>
    </citation>
    <scope>NUCLEOTIDE SEQUENCE [LARGE SCALE GENOMIC DNA]</scope>
    <source>
        <strain evidence="6 7">S613</strain>
    </source>
</reference>
<comment type="similarity">
    <text evidence="1">Belongs to the transposase 11 family.</text>
</comment>
<dbReference type="GO" id="GO:0006313">
    <property type="term" value="P:DNA transposition"/>
    <property type="evidence" value="ECO:0007669"/>
    <property type="project" value="InterPro"/>
</dbReference>
<comment type="caution">
    <text evidence="6">The sequence shown here is derived from an EMBL/GenBank/DDBJ whole genome shotgun (WGS) entry which is preliminary data.</text>
</comment>
<keyword evidence="3" id="KW-0238">DNA-binding</keyword>
<evidence type="ECO:0000259" key="5">
    <source>
        <dbReference type="Pfam" id="PF01609"/>
    </source>
</evidence>
<sequence length="451" mass="50370">MWAEVLARFEKKTPASVMAKLILEQAVPAEWVDQVFEEHRQRQYPRELLFSTIVELMFLVSLGLRPSLHAAARQMDDLPVTLAALYDKVSRTEPALLRALVTGSAERLAPTIKELGCSAILPGWQLRIVDGNHLPSTEKRLGALRRERGAARPGFSVVVYDPDLDQVVDLQPCEDAYASERVSVLPLLARASEGQLWMADRLYCTLPVMQACEEASASFIIRQPSKHPRLIQESDWQESVPVEAGTVREQTIELNGGHRWRRVELNLQTPTESGDSVIWFWSNLPDSISAEQIADLYRRRWSIEGMFQRLESVLDSEIESLGSPRAALLGFASAVLAYNVLAVLKRSVEQAHCQTQAEGWEASTFHLAVQVRSGFEGMQIALPSDYLLLQSPSESVAQRLLALAKIIKPKQVAKSVRGPKIAKPKEWLEGKAAHAHVSTDRVLKAHKKKTP</sequence>